<evidence type="ECO:0000313" key="1">
    <source>
        <dbReference type="EMBL" id="ROL75612.1"/>
    </source>
</evidence>
<dbReference type="Proteomes" id="UP000285286">
    <property type="component" value="Unassembled WGS sequence"/>
</dbReference>
<dbReference type="EMBL" id="MOAM01000015">
    <property type="protein sequence ID" value="ROL75612.1"/>
    <property type="molecule type" value="Genomic_DNA"/>
</dbReference>
<keyword evidence="2" id="KW-1185">Reference proteome</keyword>
<accession>A0A423DU78</accession>
<reference evidence="1 2" key="1">
    <citation type="submission" date="2016-10" db="EMBL/GenBank/DDBJ databases">
        <title>Comparative genome analysis of multiple Pseudomonas spp. focuses on biocontrol and plant growth promoting traits.</title>
        <authorList>
            <person name="Tao X.-Y."/>
            <person name="Taylor C.G."/>
        </authorList>
    </citation>
    <scope>NUCLEOTIDE SEQUENCE [LARGE SCALE GENOMIC DNA]</scope>
    <source>
        <strain evidence="1 2">15D11</strain>
    </source>
</reference>
<comment type="caution">
    <text evidence="1">The sequence shown here is derived from an EMBL/GenBank/DDBJ whole genome shotgun (WGS) entry which is preliminary data.</text>
</comment>
<protein>
    <submittedName>
        <fullName evidence="1">Uncharacterized protein</fullName>
    </submittedName>
</protein>
<sequence length="249" mass="27795">MGELMSSLAGTCKKLLSDLQTVKVANQTKQEISALQQRLREWTKHANARRVLVEKVRIVEPSLLVREDIVQTDCTVKGLAQQAKTLLLAGGNLQDLASDNLWIRLIAAAESANDGVRNAARDQWRQFVESLGRVDTPTYLDEKMLKTPANEGLLRTYKEHYPKYSAIARAELPASTSTPDELIRVVSTLQEVQQQLKGTAPETVRLFLKAVESGGASLDLITPEVMQWLQANDDPSRFVVKSRTNVSWR</sequence>
<gene>
    <name evidence="1" type="ORF">BHU25_09450</name>
</gene>
<evidence type="ECO:0000313" key="2">
    <source>
        <dbReference type="Proteomes" id="UP000285286"/>
    </source>
</evidence>
<proteinExistence type="predicted"/>
<organism evidence="1 2">
    <name type="scientific">Pseudomonas vranovensis</name>
    <dbReference type="NCBI Taxonomy" id="321661"/>
    <lineage>
        <taxon>Bacteria</taxon>
        <taxon>Pseudomonadati</taxon>
        <taxon>Pseudomonadota</taxon>
        <taxon>Gammaproteobacteria</taxon>
        <taxon>Pseudomonadales</taxon>
        <taxon>Pseudomonadaceae</taxon>
        <taxon>Pseudomonas</taxon>
    </lineage>
</organism>
<dbReference type="AlphaFoldDB" id="A0A423DU78"/>
<name>A0A423DU78_9PSED</name>